<dbReference type="Proteomes" id="UP001278500">
    <property type="component" value="Unassembled WGS sequence"/>
</dbReference>
<dbReference type="SUPFAM" id="SSF81383">
    <property type="entry name" value="F-box domain"/>
    <property type="match status" value="1"/>
</dbReference>
<feature type="compositionally biased region" description="Basic residues" evidence="1">
    <location>
        <begin position="1"/>
        <end position="17"/>
    </location>
</feature>
<accession>A0AAE0MV11</accession>
<dbReference type="Gene3D" id="1.20.1280.50">
    <property type="match status" value="1"/>
</dbReference>
<dbReference type="Gene3D" id="3.80.10.10">
    <property type="entry name" value="Ribonuclease Inhibitor"/>
    <property type="match status" value="1"/>
</dbReference>
<dbReference type="InterPro" id="IPR001810">
    <property type="entry name" value="F-box_dom"/>
</dbReference>
<protein>
    <recommendedName>
        <fullName evidence="2">F-box domain-containing protein</fullName>
    </recommendedName>
</protein>
<evidence type="ECO:0000313" key="3">
    <source>
        <dbReference type="EMBL" id="KAK3351324.1"/>
    </source>
</evidence>
<reference evidence="3" key="1">
    <citation type="journal article" date="2023" name="Mol. Phylogenet. Evol.">
        <title>Genome-scale phylogeny and comparative genomics of the fungal order Sordariales.</title>
        <authorList>
            <person name="Hensen N."/>
            <person name="Bonometti L."/>
            <person name="Westerberg I."/>
            <person name="Brannstrom I.O."/>
            <person name="Guillou S."/>
            <person name="Cros-Aarteil S."/>
            <person name="Calhoun S."/>
            <person name="Haridas S."/>
            <person name="Kuo A."/>
            <person name="Mondo S."/>
            <person name="Pangilinan J."/>
            <person name="Riley R."/>
            <person name="LaButti K."/>
            <person name="Andreopoulos B."/>
            <person name="Lipzen A."/>
            <person name="Chen C."/>
            <person name="Yan M."/>
            <person name="Daum C."/>
            <person name="Ng V."/>
            <person name="Clum A."/>
            <person name="Steindorff A."/>
            <person name="Ohm R.A."/>
            <person name="Martin F."/>
            <person name="Silar P."/>
            <person name="Natvig D.O."/>
            <person name="Lalanne C."/>
            <person name="Gautier V."/>
            <person name="Ament-Velasquez S.L."/>
            <person name="Kruys A."/>
            <person name="Hutchinson M.I."/>
            <person name="Powell A.J."/>
            <person name="Barry K."/>
            <person name="Miller A.N."/>
            <person name="Grigoriev I.V."/>
            <person name="Debuchy R."/>
            <person name="Gladieux P."/>
            <person name="Hiltunen Thoren M."/>
            <person name="Johannesson H."/>
        </authorList>
    </citation>
    <scope>NUCLEOTIDE SEQUENCE</scope>
    <source>
        <strain evidence="3">CBS 560.94</strain>
    </source>
</reference>
<reference evidence="3" key="2">
    <citation type="submission" date="2023-06" db="EMBL/GenBank/DDBJ databases">
        <authorList>
            <consortium name="Lawrence Berkeley National Laboratory"/>
            <person name="Haridas S."/>
            <person name="Hensen N."/>
            <person name="Bonometti L."/>
            <person name="Westerberg I."/>
            <person name="Brannstrom I.O."/>
            <person name="Guillou S."/>
            <person name="Cros-Aarteil S."/>
            <person name="Calhoun S."/>
            <person name="Kuo A."/>
            <person name="Mondo S."/>
            <person name="Pangilinan J."/>
            <person name="Riley R."/>
            <person name="Labutti K."/>
            <person name="Andreopoulos B."/>
            <person name="Lipzen A."/>
            <person name="Chen C."/>
            <person name="Yanf M."/>
            <person name="Daum C."/>
            <person name="Ng V."/>
            <person name="Clum A."/>
            <person name="Steindorff A."/>
            <person name="Ohm R."/>
            <person name="Martin F."/>
            <person name="Silar P."/>
            <person name="Natvig D."/>
            <person name="Lalanne C."/>
            <person name="Gautier V."/>
            <person name="Ament-Velasquez S.L."/>
            <person name="Kruys A."/>
            <person name="Hutchinson M.I."/>
            <person name="Powell A.J."/>
            <person name="Barry K."/>
            <person name="Miller A.N."/>
            <person name="Grigoriev I.V."/>
            <person name="Debuchy R."/>
            <person name="Gladieux P."/>
            <person name="Thoren M.H."/>
            <person name="Johannesson H."/>
        </authorList>
    </citation>
    <scope>NUCLEOTIDE SEQUENCE</scope>
    <source>
        <strain evidence="3">CBS 560.94</strain>
    </source>
</reference>
<dbReference type="EMBL" id="JAUEPP010000002">
    <property type="protein sequence ID" value="KAK3351324.1"/>
    <property type="molecule type" value="Genomic_DNA"/>
</dbReference>
<gene>
    <name evidence="3" type="ORF">B0H65DRAFT_457530</name>
</gene>
<dbReference type="SUPFAM" id="SSF52047">
    <property type="entry name" value="RNI-like"/>
    <property type="match status" value="1"/>
</dbReference>
<proteinExistence type="predicted"/>
<keyword evidence="4" id="KW-1185">Reference proteome</keyword>
<evidence type="ECO:0000256" key="1">
    <source>
        <dbReference type="SAM" id="MobiDB-lite"/>
    </source>
</evidence>
<feature type="region of interest" description="Disordered" evidence="1">
    <location>
        <begin position="1"/>
        <end position="51"/>
    </location>
</feature>
<sequence>MERYLIKKTPRSASLKRKASDSPANSTLAPAKRPQPPRPQESHLDAAKRRDQEGNYVGIEYDSWKNQVKSAIDQARSATRSKEGGIKVLGALLKAINACPCKPGSHGNNKACHISQCVTAVYEEGPDALYRAAKEPCPCGFVWPSCTDLFHIRAVDGLADSLDKQEKHVAAFSTALGLIRLDPAHPIGYCRVARVLRNLTKNKDNQTAALALTTILRDSKLDPSHDVHDLTVRFVRSGLYNMEQYRRVKYNQYHILLRQLSSMLDMPESKRDPVEKLPHELLTMIWSHLDTESLMRCERVSKKWQKLVLSDSVLWSKVSLGRPGKPGWLFPRFLNKHKNIRSLTINDTSYFKMTHDKLQMIMRGLPNLERLSLHRRMRLSNPDGPEDIPKMLGGVQGKHLTKLTHLSLKKLDAHTVGELLPLTSPSLQVLDLQGFLGKDLNAIMTRQPWPSLRKLRLRMPDDGYDPRTHLGELNMNGLMKLTPHLEELHIEGYGLKFVDHELHPMGFDKVPSSDIRPWQNLQSLYLGSVRTHVSLDDTIHGSFGLPALPNLRSVEILSDKEHLINYLFTTCDELGSPHRGFMSDLTGTTAESGIASAGWPRLEVFRCHGPIRTGILQKALEETATNGSLKVLELAINSDQSLFNNRIHIDPPKDWAFTSSSSVHHLGLHHFNWAQHYSNFDGQPFIDWLQKFPNVDTVTVAPGRHSGLLPFIEKLIAHPQIKALYFDPSGLSNPEWYEITETGKKYGVQLFKLNGGPLNAFDGGDFDGARPDLGRRV</sequence>
<comment type="caution">
    <text evidence="3">The sequence shown here is derived from an EMBL/GenBank/DDBJ whole genome shotgun (WGS) entry which is preliminary data.</text>
</comment>
<dbReference type="InterPro" id="IPR032675">
    <property type="entry name" value="LRR_dom_sf"/>
</dbReference>
<dbReference type="AlphaFoldDB" id="A0AAE0MV11"/>
<name>A0AAE0MV11_9PEZI</name>
<dbReference type="GeneID" id="87863511"/>
<dbReference type="PROSITE" id="PS50181">
    <property type="entry name" value="FBOX"/>
    <property type="match status" value="1"/>
</dbReference>
<evidence type="ECO:0000313" key="4">
    <source>
        <dbReference type="Proteomes" id="UP001278500"/>
    </source>
</evidence>
<dbReference type="InterPro" id="IPR036047">
    <property type="entry name" value="F-box-like_dom_sf"/>
</dbReference>
<evidence type="ECO:0000259" key="2">
    <source>
        <dbReference type="PROSITE" id="PS50181"/>
    </source>
</evidence>
<dbReference type="SMART" id="SM00256">
    <property type="entry name" value="FBOX"/>
    <property type="match status" value="1"/>
</dbReference>
<feature type="compositionally biased region" description="Basic and acidic residues" evidence="1">
    <location>
        <begin position="40"/>
        <end position="51"/>
    </location>
</feature>
<organism evidence="3 4">
    <name type="scientific">Neurospora tetraspora</name>
    <dbReference type="NCBI Taxonomy" id="94610"/>
    <lineage>
        <taxon>Eukaryota</taxon>
        <taxon>Fungi</taxon>
        <taxon>Dikarya</taxon>
        <taxon>Ascomycota</taxon>
        <taxon>Pezizomycotina</taxon>
        <taxon>Sordariomycetes</taxon>
        <taxon>Sordariomycetidae</taxon>
        <taxon>Sordariales</taxon>
        <taxon>Sordariaceae</taxon>
        <taxon>Neurospora</taxon>
    </lineage>
</organism>
<dbReference type="Pfam" id="PF12937">
    <property type="entry name" value="F-box-like"/>
    <property type="match status" value="1"/>
</dbReference>
<feature type="domain" description="F-box" evidence="2">
    <location>
        <begin position="271"/>
        <end position="318"/>
    </location>
</feature>
<dbReference type="RefSeq" id="XP_062684619.1">
    <property type="nucleotide sequence ID" value="XM_062826357.1"/>
</dbReference>